<reference evidence="1 2" key="1">
    <citation type="journal article" date="2012" name="J. Bacteriol.">
        <title>Twenty-one genome sequences from Pseudomonas species and 19 genome sequences from diverse bacteria isolated from the rhizosphere and endosphere of Populus deltoides.</title>
        <authorList>
            <person name="Brown S.D."/>
            <person name="Utturkar S.M."/>
            <person name="Klingeman D.M."/>
            <person name="Johnson C.M."/>
            <person name="Martin S.L."/>
            <person name="Land M.L."/>
            <person name="Lu T.Y."/>
            <person name="Schadt C.W."/>
            <person name="Doktycz M.J."/>
            <person name="Pelletier D.A."/>
        </authorList>
    </citation>
    <scope>NUCLEOTIDE SEQUENCE [LARGE SCALE GENOMIC DNA]</scope>
    <source>
        <strain evidence="1 2">CF314</strain>
    </source>
</reference>
<dbReference type="AlphaFoldDB" id="J2K4A8"/>
<keyword evidence="2" id="KW-1185">Reference proteome</keyword>
<accession>J2K4A8</accession>
<name>J2K4A8_9FLAO</name>
<comment type="caution">
    <text evidence="1">The sequence shown here is derived from an EMBL/GenBank/DDBJ whole genome shotgun (WGS) entry which is preliminary data.</text>
</comment>
<evidence type="ECO:0000313" key="1">
    <source>
        <dbReference type="EMBL" id="EJL68058.1"/>
    </source>
</evidence>
<dbReference type="PATRIC" id="fig|1144316.3.peg.3936"/>
<dbReference type="RefSeq" id="WP_007846885.1">
    <property type="nucleotide sequence ID" value="NZ_AKJY01000109.1"/>
</dbReference>
<evidence type="ECO:0000313" key="2">
    <source>
        <dbReference type="Proteomes" id="UP000007509"/>
    </source>
</evidence>
<gene>
    <name evidence="1" type="ORF">PMI13_03930</name>
</gene>
<dbReference type="OrthoDB" id="1261711at2"/>
<dbReference type="EMBL" id="AKJY01000109">
    <property type="protein sequence ID" value="EJL68058.1"/>
    <property type="molecule type" value="Genomic_DNA"/>
</dbReference>
<dbReference type="Proteomes" id="UP000007509">
    <property type="component" value="Unassembled WGS sequence"/>
</dbReference>
<protein>
    <submittedName>
        <fullName evidence="1">Uncharacterized protein</fullName>
    </submittedName>
</protein>
<organism evidence="1 2">
    <name type="scientific">Chryseobacterium populi</name>
    <dbReference type="NCBI Taxonomy" id="1144316"/>
    <lineage>
        <taxon>Bacteria</taxon>
        <taxon>Pseudomonadati</taxon>
        <taxon>Bacteroidota</taxon>
        <taxon>Flavobacteriia</taxon>
        <taxon>Flavobacteriales</taxon>
        <taxon>Weeksellaceae</taxon>
        <taxon>Chryseobacterium group</taxon>
        <taxon>Chryseobacterium</taxon>
    </lineage>
</organism>
<proteinExistence type="predicted"/>
<sequence>MEDFINTLRSIFSKTGDSTLKNCIYHNGKINIQIELFDDELLNMEFLTEFLYRKNIDMKAPFNKGYLQCIKLSEVLNIENNHYTVSGDFITIMKTQKSKLNLALGLSANKYTHIITYSNNEIVLAFVINDKDSYKYEYE</sequence>